<dbReference type="WBParaSite" id="TMUE_2000008854.1">
    <property type="protein sequence ID" value="TMUE_2000008854.1"/>
    <property type="gene ID" value="WBGene00300433"/>
</dbReference>
<dbReference type="InterPro" id="IPR043128">
    <property type="entry name" value="Rev_trsase/Diguanyl_cyclase"/>
</dbReference>
<dbReference type="InterPro" id="IPR043502">
    <property type="entry name" value="DNA/RNA_pol_sf"/>
</dbReference>
<keyword evidence="2" id="KW-1185">Reference proteome</keyword>
<dbReference type="STRING" id="70415.A0A5S6QNW5"/>
<reference evidence="3" key="1">
    <citation type="submission" date="2019-12" db="UniProtKB">
        <authorList>
            <consortium name="WormBaseParasite"/>
        </authorList>
    </citation>
    <scope>IDENTIFICATION</scope>
</reference>
<dbReference type="Gene3D" id="3.30.70.270">
    <property type="match status" value="1"/>
</dbReference>
<dbReference type="InterPro" id="IPR050951">
    <property type="entry name" value="Retrovirus_Pol_polyprotein"/>
</dbReference>
<dbReference type="Pfam" id="PF00078">
    <property type="entry name" value="RVT_1"/>
    <property type="match status" value="1"/>
</dbReference>
<evidence type="ECO:0000313" key="3">
    <source>
        <dbReference type="WBParaSite" id="TMUE_2000008854.1"/>
    </source>
</evidence>
<organism evidence="2 3">
    <name type="scientific">Trichuris muris</name>
    <name type="common">Mouse whipworm</name>
    <dbReference type="NCBI Taxonomy" id="70415"/>
    <lineage>
        <taxon>Eukaryota</taxon>
        <taxon>Metazoa</taxon>
        <taxon>Ecdysozoa</taxon>
        <taxon>Nematoda</taxon>
        <taxon>Enoplea</taxon>
        <taxon>Dorylaimia</taxon>
        <taxon>Trichinellida</taxon>
        <taxon>Trichuridae</taxon>
        <taxon>Trichuris</taxon>
    </lineage>
</organism>
<dbReference type="SUPFAM" id="SSF56672">
    <property type="entry name" value="DNA/RNA polymerases"/>
    <property type="match status" value="1"/>
</dbReference>
<protein>
    <submittedName>
        <fullName evidence="3">Reverse transcriptase domain-containing protein</fullName>
    </submittedName>
</protein>
<dbReference type="Proteomes" id="UP000046395">
    <property type="component" value="Unassembled WGS sequence"/>
</dbReference>
<evidence type="ECO:0000313" key="2">
    <source>
        <dbReference type="Proteomes" id="UP000046395"/>
    </source>
</evidence>
<proteinExistence type="predicted"/>
<evidence type="ECO:0000259" key="1">
    <source>
        <dbReference type="Pfam" id="PF00078"/>
    </source>
</evidence>
<feature type="domain" description="Reverse transcriptase" evidence="1">
    <location>
        <begin position="155"/>
        <end position="246"/>
    </location>
</feature>
<dbReference type="CDD" id="cd01647">
    <property type="entry name" value="RT_LTR"/>
    <property type="match status" value="1"/>
</dbReference>
<dbReference type="PANTHER" id="PTHR37984:SF5">
    <property type="entry name" value="PROTEIN NYNRIN-LIKE"/>
    <property type="match status" value="1"/>
</dbReference>
<dbReference type="Gene3D" id="3.10.10.10">
    <property type="entry name" value="HIV Type 1 Reverse Transcriptase, subunit A, domain 1"/>
    <property type="match status" value="1"/>
</dbReference>
<accession>A0A5S6QNW5</accession>
<dbReference type="AlphaFoldDB" id="A0A5S6QNW5"/>
<name>A0A5S6QNW5_TRIMR</name>
<dbReference type="PANTHER" id="PTHR37984">
    <property type="entry name" value="PROTEIN CBG26694"/>
    <property type="match status" value="1"/>
</dbReference>
<sequence>MEMVDASNNVMQLAGYFKCQMSLNNRHGKGRCFVTTKGKLNLLGLDWIDQLQLWNMSSCGAALHGILGSQHKAEHLTMDIQNLYPKVCNAELGHCTKFKASLSLRPDAQPVFKRKRPVPYAALSLVEQELDRLEQLGIISKIDYSNWAAPIVAVKKANGTVRLCADFSTGLNEALEHHQYPLPLPEDIFATLNGGQYFSKIDLADAYLQVEVDEKSKELLTINTHRGLYRYNRLPFVVKSAPAIFQ</sequence>
<dbReference type="InterPro" id="IPR000477">
    <property type="entry name" value="RT_dom"/>
</dbReference>